<dbReference type="InterPro" id="IPR020845">
    <property type="entry name" value="AMP-binding_CS"/>
</dbReference>
<dbReference type="Gene3D" id="1.10.1200.10">
    <property type="entry name" value="ACP-like"/>
    <property type="match status" value="3"/>
</dbReference>
<dbReference type="EMBL" id="JAMDMJ010000013">
    <property type="protein sequence ID" value="MCY9596601.1"/>
    <property type="molecule type" value="Genomic_DNA"/>
</dbReference>
<dbReference type="InterPro" id="IPR025110">
    <property type="entry name" value="AMP-bd_C"/>
</dbReference>
<evidence type="ECO:0000259" key="10">
    <source>
        <dbReference type="PROSITE" id="PS50075"/>
    </source>
</evidence>
<evidence type="ECO:0000313" key="11">
    <source>
        <dbReference type="EMBL" id="MCY9596601.1"/>
    </source>
</evidence>
<dbReference type="SUPFAM" id="SSF56801">
    <property type="entry name" value="Acetyl-CoA synthetase-like"/>
    <property type="match status" value="3"/>
</dbReference>
<keyword evidence="4" id="KW-0597">Phosphoprotein</keyword>
<dbReference type="Gene3D" id="3.30.559.30">
    <property type="entry name" value="Nonribosomal peptide synthetase, condensation domain"/>
    <property type="match status" value="5"/>
</dbReference>
<evidence type="ECO:0000313" key="12">
    <source>
        <dbReference type="Proteomes" id="UP001527202"/>
    </source>
</evidence>
<evidence type="ECO:0000256" key="5">
    <source>
        <dbReference type="ARBA" id="ARBA00022598"/>
    </source>
</evidence>
<dbReference type="InterPro" id="IPR001242">
    <property type="entry name" value="Condensation_dom"/>
</dbReference>
<evidence type="ECO:0000256" key="8">
    <source>
        <dbReference type="ARBA" id="ARBA00023268"/>
    </source>
</evidence>
<dbReference type="NCBIfam" id="TIGR01720">
    <property type="entry name" value="NRPS-para261"/>
    <property type="match status" value="1"/>
</dbReference>
<dbReference type="SUPFAM" id="SSF47336">
    <property type="entry name" value="ACP-like"/>
    <property type="match status" value="3"/>
</dbReference>
<dbReference type="PROSITE" id="PS00455">
    <property type="entry name" value="AMP_BINDING"/>
    <property type="match status" value="3"/>
</dbReference>
<evidence type="ECO:0000256" key="9">
    <source>
        <dbReference type="SAM" id="MobiDB-lite"/>
    </source>
</evidence>
<dbReference type="Pfam" id="PF13193">
    <property type="entry name" value="AMP-binding_C"/>
    <property type="match status" value="3"/>
</dbReference>
<sequence length="4145" mass="465930">MRENTNKRFALTQAQRRIWSMEMMYPNTSVGIIVGTLFIRGPVNTDALMQAIYKLVRDHDAFRIRISSSDAGEPVQWFANESDIEPRCDYLEMGSEAEAKEWLERFNHTPLSIFDEQLYQFCLFNLNNEEHWFNLKIHHSIADGIASHLICTTIMENYTKLIDGQEPDAKAKGTYLDYIYAEQEYERSDRYQKDRAYWLDKFESFSEITRMKPSSPYSVSTEADRVSVPFAGKRYEQLQRFSEEHNISTFTVFLAALYILLHKVTGNEDITVGTIYANRTSKQEKETLGMFVSTVATRMLLEPDQHVLAFLQHVSKEQKANLRHQKYPYNQLIQDLRERNKQWDVPELFRVDIEYLPVNWTYYDGLSVIRKSSHSGHEVGDFAVHVVDMLDDKEIDLNIDYRVQLFDESEILRISEQLFTIIDQIVLNPLQTVRELSMLSDGEKNKILTEFNPPASELPPVQTFHQLFEEQTVLNPSATAVVYENNELTYGELNERANRLAGSLRGAGIGRESVVGILADRSVDLLVGVMAVWKAGGAYVPLDPDYPSDRIRYMLEDSGAAVLLTQSGLRDRAGTWQGEGGALRTILCLDDEKSYSEERENAPAESRPDDLAYVIYTSGTTGRPKGVMIEHRSLVNTAAAYRKEYRLDQFPVRLLQLASFSFDVFVGDIARTLYNGGTMVICPKDDRIDPTRLHGWIQSRQITVFESTPALIIPFMEHVAQQKLDMSSMELLITSSDSCSVEDYRLLQERFGSQFRIINSYGVTEAAIDSSFYDEPLYKLPEAGNVPIGKAWLNAKFYIVDAQLNPVPVGILGELCIGGPGVARGYMNRPELTEEKFADSPFAAGERLYRTGDLARWMEDGNVDFIGRIDYQVKIRGYRIELGEIETAMLRFDGIRQAVVTDRTDERGQKYLCGYVVSESEIDTRELHAYLEQTLPSHMVPARVMRLDRLPLTPNGKVDRKALPEPEGSVQAEVKYIAPRTPAEQALAAVWQSVLGVDRVGLSDNFFGLGGDSIKALQVSSRLLQAGYKLVMRDLFHYPTIASLSPQLQTAGKTASQEEVTGAVTLTPIQRWFFGQNPADPHHSNQAFMQYRREGFEETALRKTIAKLVEHHDALRTVYRKTEAGYEAWNRGTEEELFSLEVADFTGLGNCKAAVEAKASEIQGSIDLENGPLVKLGLFRCPDGDHLLMAIHHLVVDGVSWRILFEDFAAGYEQALGGQAISLPHKTDSFQTWAGQLSRYADSEALESERAYWRQIGQLEQTLLPKDLGQAKSTLKDSDVVTVRWTEGETEQLLKQAHRAYNTEMNDLLLTALGMAVQAWTGQNRVLVNLEGHGREDILPEVDITRTVGWFTSQFPVLLESGRDQTLSQQIKQTKEGLRRIPNKGIGYGILRYLSEGREGDLFDSDPEISFNYLGQFDQDYESSGLEPSPFSTGNDISENAMMDFALDMNGMVTEGSLELTIRYGTTQYRRETIERLGSLLETSLRAVIAHCLSKDLPELTPSDVLLPELSVEELEQLTAHTAAIGELENVYTLTPMQKGMLFHSLLDADSEAYFEQVTFDLQGSLDAEAFAKGLDVLIQRHEALRTNFISGWKDEPVQIVFRQRKGEVYYEDVSGLDEAEREQALAELAEADKARKFDLAHDSLMRVTLVRTDEQTWHVIWSHHHILMDGWCMSFMIKEVFESYFAFLEKRKPELPPVTPFARYIEWLEKQDRNAAADYWSGYLNGYDQHTKLPQEKAQRKGERFNAVELEFEFSRELSERIERVSRQNQVTLSTFVQTLWGLVLQVYNNSRDVVFGCVVSGRPADIAGVESMIGLFINTIPVRVRSEAGESVADVLRKTQEQALASGAYDTFPLYKIQALSEQKRDLISHIMVFENYPMEERIEQLIGGNGALAISNIQAPEQTNYDFDITVIPGERTVIRFTYNADTFSEEDIRGIHGHFTRAVEQAAADPNIPVEQLELLTLSEKEQLFEAFNPAMSELPQVQKFHRLFEAQAVSTPDATAVVYEDKQLSYRELNEKANRLAATLREGGVGRESIVGILAERSVELLVGVIAVWKAGGAYVPLDPDYPADRIRFMLEDSGATVLLTQTSLRESSEAWLEAEETALRTILCLDDEKSYSGDGENAAVGVVLEGSVKGDSADSAASGTPDGVPSETQPYDLAYVIYTSGTTGRPKGVMIEHRSLVNTAAAYRREYRLDRFPVRLLQLASFSFDVFVGDIARTLYNGGTMVIVPKDDRIDPARLHGWIQDKQITVFESTPALIVPFMEHVAQHELDMSSMELLITSSDSCSVGDYRVLQERFGSQFRIINSYGVTEAAIDSSFYDEPLAKLPETGSVPIGKAWLNARFYIVDAHLNPVPVGVLGELCIGGPGVARGYLNRPDLTEEKFVDSTFVTGERLYRTGDLARWTAEGNVDFIGRIDHQAKIRGYRIETGEVESQLLQADGVREAVVLVREDGSGQKALCAYFTADGELAVSSLRSALAQELPGYMIPSYFIRLERIPLTPNGKVDRKALPAPEAGVDGGAEYIAPRTPLEAKLAAIWQDVLGLQKEIGIRDNFFDLGGHSLRATTLVGKVHKELNVDLPLRDVFRHSTVEDMAEAIANMERQEHVSIPAVEKREFYPLSSAQKRLYILNQLEGAELSYNMPGTLILEGALDRNRFEEASRGLIRRHETLRTGFEMANGEAVQRVYPDVDFSVEHVVASEEEAAETVRNFVRPFDLAKPPLLRVGLVELAVERHILMFDMHHIVSDGVSMDVLVEEFVRLYSGEALEPLRIQYKDYAVWQQSEGQKEQLTRQEAYWLNVFRGELPVLELPTDYARPALQSYEGRTLQFFMDAQKSEGLKRLAAETGTTLYMVLFAAYTVMLHKYTAQEDLIVGTPIAGRTHGDVQPLIGMFVNTLAIRNYPAADKTFLSYLQEVKETTLGAYEHQNYPFEELVDKVQVARDLSRNPIFDTMFTLQNTENKELQLPGLRLAPYASEEIVSKFDLSLDVTETSGGLDYLFEYATSLYKKETIERMAKHYEQLLNAIVKSPEVKIADLELVTPSEKEQLLEAFNPAMSELPEVQTFHRLFEAQAISTPDATAVVYEDKQLSYRELNEKANRLAATLREGGVGRELIVGILAERSVELLVGVIAVWKAGGAYVPLDPDYPADRIRFMLEDSGATVLLTQMSLRESSEAWLEAEETALRTILCLDDEKSYSGDGENAAVGVVLEGSANGDSADSAASGSLSDSGTLDGVPSETQPHDLAYVIYTSGTTGRPKGVMIEHGSLVNTAAAYRREYRLDRFPVRLLQLASFSFDVFVGDIARTLYNGGTMVIVPKDDRIDPARLHGWIHEQQITVFESTPALIVPFMEHVAQNALDMSSMELLITSSDSCSVGDYRVLQERFGSQFRIINSYGVTEAAIDSSFYDEPLAKLPDTGSVPIGKAWLNARFYIVDAHLNPVPVGVLGELCIGGPGVARGYLNRPDLTEEKFVDSPFVTGERLYRTGDLARWTAEGNVDFIGRIDHQAKIRGYRIETGEVESQLLQADGVREAVVLVREDGGGQKALCAYFTADGEHAVSSLRSALAQELPGYMIPSYFIRLERIPLTPNGKVDRKALPAPEAGVDGGAEYIAPRTPLEAKLAVIWQDVLGLQKEIGIRDNFFDLGGHSLRATTLVGKVHKELNVDLPLRDVFRHSTIEEMAQTIAGLEHREHTAIPVLEKRAHYPLSSVQKRLYIQHQMEGAELSYNMSGLMVLKGELDRGRFEAALRGLIGRHEILRTVFEMVDGEPAQVIYPEVNFALEYRQSDEEGAREIAAQFVRVFDLEQPPLLRVGLIGLERNRHILMFDIHHLVSDGVSTGILIDDLLRLYTGESLQPLRIQYKDFASWQQSEAQSERLKKQEAYWLDVLDGELPRLELATDFARPAVRSYEGDVLDFAIDKQQSEALRQIADENGATLYMVFLAAYTILLHKYSGQEDIIVGTPVSGRTHADTEPLIGMFVNTLAIRNYPADEKMFLSYLEEIKETMLGAYENQDYPFEELVEKVQAARDLSRHPIFDTVFVMETREDRISRFGELTVEPYIEAQTVAKFDLTLEVTHEEEGMSGHFEYATKLFTRNMIDNFAEDFLTILSKICEQPHVLLKDLSLNGSSEQEEDLLEAIDIVF</sequence>
<dbReference type="InterPro" id="IPR036736">
    <property type="entry name" value="ACP-like_sf"/>
</dbReference>
<dbReference type="InterPro" id="IPR009081">
    <property type="entry name" value="PP-bd_ACP"/>
</dbReference>
<dbReference type="Gene3D" id="3.30.300.30">
    <property type="match status" value="3"/>
</dbReference>
<keyword evidence="8" id="KW-0511">Multifunctional enzyme</keyword>
<gene>
    <name evidence="11" type="ORF">M5X16_12535</name>
</gene>
<keyword evidence="3" id="KW-0596">Phosphopantetheine</keyword>
<evidence type="ECO:0000256" key="3">
    <source>
        <dbReference type="ARBA" id="ARBA00022450"/>
    </source>
</evidence>
<comment type="caution">
    <text evidence="11">The sequence shown here is derived from an EMBL/GenBank/DDBJ whole genome shotgun (WGS) entry which is preliminary data.</text>
</comment>
<feature type="compositionally biased region" description="Low complexity" evidence="9">
    <location>
        <begin position="3223"/>
        <end position="3238"/>
    </location>
</feature>
<dbReference type="CDD" id="cd19543">
    <property type="entry name" value="DCL_NRPS"/>
    <property type="match status" value="1"/>
</dbReference>
<feature type="domain" description="Carrier" evidence="10">
    <location>
        <begin position="978"/>
        <end position="1052"/>
    </location>
</feature>
<dbReference type="CDD" id="cd19534">
    <property type="entry name" value="E_NRPS"/>
    <property type="match status" value="1"/>
</dbReference>
<keyword evidence="12" id="KW-1185">Reference proteome</keyword>
<protein>
    <submittedName>
        <fullName evidence="11">Non-ribosomal peptide synthetase</fullName>
    </submittedName>
</protein>
<dbReference type="PROSITE" id="PS50075">
    <property type="entry name" value="CARRIER"/>
    <property type="match status" value="3"/>
</dbReference>
<comment type="cofactor">
    <cofactor evidence="1">
        <name>pantetheine 4'-phosphate</name>
        <dbReference type="ChEBI" id="CHEBI:47942"/>
    </cofactor>
</comment>
<dbReference type="Gene3D" id="3.30.559.10">
    <property type="entry name" value="Chloramphenicol acetyltransferase-like domain"/>
    <property type="match status" value="5"/>
</dbReference>
<evidence type="ECO:0000256" key="7">
    <source>
        <dbReference type="ARBA" id="ARBA00023194"/>
    </source>
</evidence>
<dbReference type="NCBIfam" id="NF003417">
    <property type="entry name" value="PRK04813.1"/>
    <property type="match status" value="5"/>
</dbReference>
<dbReference type="GeneID" id="95376852"/>
<evidence type="ECO:0000256" key="2">
    <source>
        <dbReference type="ARBA" id="ARBA00006432"/>
    </source>
</evidence>
<dbReference type="Gene3D" id="2.30.38.10">
    <property type="entry name" value="Luciferase, Domain 3"/>
    <property type="match status" value="3"/>
</dbReference>
<evidence type="ECO:0000256" key="1">
    <source>
        <dbReference type="ARBA" id="ARBA00001957"/>
    </source>
</evidence>
<dbReference type="Pfam" id="PF00550">
    <property type="entry name" value="PP-binding"/>
    <property type="match status" value="3"/>
</dbReference>
<dbReference type="Pfam" id="PF00668">
    <property type="entry name" value="Condensation"/>
    <property type="match status" value="5"/>
</dbReference>
<dbReference type="Pfam" id="PF00501">
    <property type="entry name" value="AMP-binding"/>
    <property type="match status" value="3"/>
</dbReference>
<name>A0ABT4FFB6_9BACL</name>
<organism evidence="11 12">
    <name type="scientific">Paenibacillus chitinolyticus</name>
    <dbReference type="NCBI Taxonomy" id="79263"/>
    <lineage>
        <taxon>Bacteria</taxon>
        <taxon>Bacillati</taxon>
        <taxon>Bacillota</taxon>
        <taxon>Bacilli</taxon>
        <taxon>Bacillales</taxon>
        <taxon>Paenibacillaceae</taxon>
        <taxon>Paenibacillus</taxon>
    </lineage>
</organism>
<dbReference type="NCBIfam" id="TIGR01733">
    <property type="entry name" value="AA-adenyl-dom"/>
    <property type="match status" value="3"/>
</dbReference>
<dbReference type="Gene3D" id="3.40.50.980">
    <property type="match status" value="6"/>
</dbReference>
<accession>A0ABT4FFB6</accession>
<keyword evidence="7" id="KW-0045">Antibiotic biosynthesis</keyword>
<feature type="domain" description="Carrier" evidence="10">
    <location>
        <begin position="3615"/>
        <end position="3691"/>
    </location>
</feature>
<dbReference type="InterPro" id="IPR023213">
    <property type="entry name" value="CAT-like_dom_sf"/>
</dbReference>
<dbReference type="InterPro" id="IPR000873">
    <property type="entry name" value="AMP-dep_synth/lig_dom"/>
</dbReference>
<dbReference type="InterPro" id="IPR006162">
    <property type="entry name" value="Ppantetheine_attach_site"/>
</dbReference>
<evidence type="ECO:0000256" key="6">
    <source>
        <dbReference type="ARBA" id="ARBA00022737"/>
    </source>
</evidence>
<keyword evidence="5" id="KW-0436">Ligase</keyword>
<dbReference type="SMART" id="SM00823">
    <property type="entry name" value="PKS_PP"/>
    <property type="match status" value="3"/>
</dbReference>
<dbReference type="Proteomes" id="UP001527202">
    <property type="component" value="Unassembled WGS sequence"/>
</dbReference>
<comment type="similarity">
    <text evidence="2">Belongs to the ATP-dependent AMP-binding enzyme family.</text>
</comment>
<dbReference type="SUPFAM" id="SSF52777">
    <property type="entry name" value="CoA-dependent acyltransferases"/>
    <property type="match status" value="10"/>
</dbReference>
<dbReference type="RefSeq" id="WP_053228637.1">
    <property type="nucleotide sequence ID" value="NZ_CP026520.1"/>
</dbReference>
<feature type="domain" description="Carrier" evidence="10">
    <location>
        <begin position="2530"/>
        <end position="2606"/>
    </location>
</feature>
<feature type="region of interest" description="Disordered" evidence="9">
    <location>
        <begin position="3223"/>
        <end position="3242"/>
    </location>
</feature>
<dbReference type="CDD" id="cd19531">
    <property type="entry name" value="LCL_NRPS-like"/>
    <property type="match status" value="2"/>
</dbReference>
<dbReference type="PANTHER" id="PTHR45527">
    <property type="entry name" value="NONRIBOSOMAL PEPTIDE SYNTHETASE"/>
    <property type="match status" value="1"/>
</dbReference>
<dbReference type="InterPro" id="IPR010060">
    <property type="entry name" value="NRPS_synth"/>
</dbReference>
<reference evidence="11 12" key="1">
    <citation type="submission" date="2022-05" db="EMBL/GenBank/DDBJ databases">
        <title>Genome Sequencing of Bee-Associated Microbes.</title>
        <authorList>
            <person name="Dunlap C."/>
        </authorList>
    </citation>
    <scope>NUCLEOTIDE SEQUENCE [LARGE SCALE GENOMIC DNA]</scope>
    <source>
        <strain evidence="11 12">NRRL B-23120</strain>
    </source>
</reference>
<evidence type="ECO:0000256" key="4">
    <source>
        <dbReference type="ARBA" id="ARBA00022553"/>
    </source>
</evidence>
<dbReference type="PROSITE" id="PS00012">
    <property type="entry name" value="PHOSPHOPANTETHEINE"/>
    <property type="match status" value="3"/>
</dbReference>
<dbReference type="PANTHER" id="PTHR45527:SF1">
    <property type="entry name" value="FATTY ACID SYNTHASE"/>
    <property type="match status" value="1"/>
</dbReference>
<dbReference type="InterPro" id="IPR045851">
    <property type="entry name" value="AMP-bd_C_sf"/>
</dbReference>
<dbReference type="InterPro" id="IPR010071">
    <property type="entry name" value="AA_adenyl_dom"/>
</dbReference>
<keyword evidence="6" id="KW-0677">Repeat</keyword>
<dbReference type="InterPro" id="IPR020806">
    <property type="entry name" value="PKS_PP-bd"/>
</dbReference>
<proteinExistence type="inferred from homology"/>